<keyword evidence="3" id="KW-1185">Reference proteome</keyword>
<proteinExistence type="predicted"/>
<protein>
    <submittedName>
        <fullName evidence="2">Uncharacterized protein</fullName>
    </submittedName>
</protein>
<keyword evidence="1" id="KW-1133">Transmembrane helix</keyword>
<evidence type="ECO:0000256" key="1">
    <source>
        <dbReference type="SAM" id="Phobius"/>
    </source>
</evidence>
<organism evidence="2 3">
    <name type="scientific">Trichonephila inaurata madagascariensis</name>
    <dbReference type="NCBI Taxonomy" id="2747483"/>
    <lineage>
        <taxon>Eukaryota</taxon>
        <taxon>Metazoa</taxon>
        <taxon>Ecdysozoa</taxon>
        <taxon>Arthropoda</taxon>
        <taxon>Chelicerata</taxon>
        <taxon>Arachnida</taxon>
        <taxon>Araneae</taxon>
        <taxon>Araneomorphae</taxon>
        <taxon>Entelegynae</taxon>
        <taxon>Araneoidea</taxon>
        <taxon>Nephilidae</taxon>
        <taxon>Trichonephila</taxon>
        <taxon>Trichonephila inaurata</taxon>
    </lineage>
</organism>
<dbReference type="EMBL" id="BMAV01011495">
    <property type="protein sequence ID" value="GFY57407.1"/>
    <property type="molecule type" value="Genomic_DNA"/>
</dbReference>
<comment type="caution">
    <text evidence="2">The sequence shown here is derived from an EMBL/GenBank/DDBJ whole genome shotgun (WGS) entry which is preliminary data.</text>
</comment>
<dbReference type="AlphaFoldDB" id="A0A8X7C8N7"/>
<gene>
    <name evidence="2" type="ORF">TNIN_224471</name>
</gene>
<accession>A0A8X7C8N7</accession>
<keyword evidence="1" id="KW-0812">Transmembrane</keyword>
<evidence type="ECO:0000313" key="2">
    <source>
        <dbReference type="EMBL" id="GFY57407.1"/>
    </source>
</evidence>
<sequence>MGKVRRLGGMPGGSGSHSLTILAFWVWIVVLLKEKCPKPQILAQRGVVVLEFFGPKFIHLPSMNTKLPTPVAAIASQTVTVPPPCFTVGVKFRGFTVFFFSRLFPGHHSKHVEFASSVNKMF</sequence>
<name>A0A8X7C8N7_9ARAC</name>
<reference evidence="2" key="1">
    <citation type="submission" date="2020-08" db="EMBL/GenBank/DDBJ databases">
        <title>Multicomponent nature underlies the extraordinary mechanical properties of spider dragline silk.</title>
        <authorList>
            <person name="Kono N."/>
            <person name="Nakamura H."/>
            <person name="Mori M."/>
            <person name="Yoshida Y."/>
            <person name="Ohtoshi R."/>
            <person name="Malay A.D."/>
            <person name="Moran D.A.P."/>
            <person name="Tomita M."/>
            <person name="Numata K."/>
            <person name="Arakawa K."/>
        </authorList>
    </citation>
    <scope>NUCLEOTIDE SEQUENCE</scope>
</reference>
<dbReference type="Proteomes" id="UP000886998">
    <property type="component" value="Unassembled WGS sequence"/>
</dbReference>
<evidence type="ECO:0000313" key="3">
    <source>
        <dbReference type="Proteomes" id="UP000886998"/>
    </source>
</evidence>
<feature type="transmembrane region" description="Helical" evidence="1">
    <location>
        <begin position="15"/>
        <end position="32"/>
    </location>
</feature>
<keyword evidence="1" id="KW-0472">Membrane</keyword>